<dbReference type="AlphaFoldDB" id="A0A917MPQ8"/>
<sequence>MKFDDLDKKMRVFETAHDTCVLPEMYIVARIDGRNFTRLTKELHDFEKPFDIRFRDYMVETVKHLMNCGFRVTYGYTESDEISLLLDVQENAFGRKHRKLNSLLAGEASAKFSLQLGAVAAFDCRICELPNPALVTDYFRWRNEDAHRNALNAHCYWLLRKTGLSPADATNRISRISIAAKNELLFSNGINFNNLPSWQKRGLGMYWRDGVKEGFNPVTNNTVQVTRRELHVEYELPMKEAYSDFITDRLTEAGSKNQ</sequence>
<reference evidence="13" key="1">
    <citation type="journal article" date="2014" name="Int. J. Syst. Evol. Microbiol.">
        <title>Complete genome sequence of Corynebacterium casei LMG S-19264T (=DSM 44701T), isolated from a smear-ripened cheese.</title>
        <authorList>
            <consortium name="US DOE Joint Genome Institute (JGI-PGF)"/>
            <person name="Walter F."/>
            <person name="Albersmeier A."/>
            <person name="Kalinowski J."/>
            <person name="Ruckert C."/>
        </authorList>
    </citation>
    <scope>NUCLEOTIDE SEQUENCE</scope>
    <source>
        <strain evidence="13">CGMCC 1.15290</strain>
    </source>
</reference>
<evidence type="ECO:0000259" key="11">
    <source>
        <dbReference type="Pfam" id="PF04446"/>
    </source>
</evidence>
<dbReference type="PANTHER" id="PTHR12729:SF6">
    <property type="entry name" value="TRNA(HIS) GUANYLYLTRANSFERASE-RELATED"/>
    <property type="match status" value="1"/>
</dbReference>
<evidence type="ECO:0000256" key="1">
    <source>
        <dbReference type="ARBA" id="ARBA00001946"/>
    </source>
</evidence>
<comment type="cofactor">
    <cofactor evidence="1">
        <name>Mg(2+)</name>
        <dbReference type="ChEBI" id="CHEBI:18420"/>
    </cofactor>
</comment>
<feature type="domain" description="tRNAHis guanylyltransferase catalytic" evidence="11">
    <location>
        <begin position="8"/>
        <end position="130"/>
    </location>
</feature>
<keyword evidence="4" id="KW-0808">Transferase</keyword>
<evidence type="ECO:0000256" key="6">
    <source>
        <dbReference type="ARBA" id="ARBA00022695"/>
    </source>
</evidence>
<keyword evidence="6" id="KW-0548">Nucleotidyltransferase</keyword>
<dbReference type="InterPro" id="IPR038469">
    <property type="entry name" value="tRNAHis_GuaTrfase_Thg1_sf"/>
</dbReference>
<evidence type="ECO:0000256" key="9">
    <source>
        <dbReference type="ARBA" id="ARBA00022842"/>
    </source>
</evidence>
<dbReference type="Proteomes" id="UP000627292">
    <property type="component" value="Unassembled WGS sequence"/>
</dbReference>
<dbReference type="PANTHER" id="PTHR12729">
    <property type="entry name" value="TRNA(HIS) GUANYLYLTRANSFERASE-RELATED"/>
    <property type="match status" value="1"/>
</dbReference>
<keyword evidence="7" id="KW-0479">Metal-binding</keyword>
<feature type="domain" description="Thg1 C-terminal" evidence="12">
    <location>
        <begin position="135"/>
        <end position="221"/>
    </location>
</feature>
<evidence type="ECO:0000313" key="14">
    <source>
        <dbReference type="Proteomes" id="UP000627292"/>
    </source>
</evidence>
<keyword evidence="5" id="KW-0819">tRNA processing</keyword>
<accession>A0A917MPQ8</accession>
<evidence type="ECO:0000256" key="8">
    <source>
        <dbReference type="ARBA" id="ARBA00022741"/>
    </source>
</evidence>
<gene>
    <name evidence="13" type="ORF">GCM10011379_01140</name>
</gene>
<evidence type="ECO:0000259" key="12">
    <source>
        <dbReference type="Pfam" id="PF14413"/>
    </source>
</evidence>
<dbReference type="EC" id="2.7.7.79" evidence="3"/>
<dbReference type="InterPro" id="IPR007537">
    <property type="entry name" value="tRNAHis_GuaTrfase_Thg1"/>
</dbReference>
<evidence type="ECO:0000256" key="4">
    <source>
        <dbReference type="ARBA" id="ARBA00022679"/>
    </source>
</evidence>
<dbReference type="InterPro" id="IPR024956">
    <property type="entry name" value="tRNAHis_GuaTrfase_cat"/>
</dbReference>
<evidence type="ECO:0000256" key="2">
    <source>
        <dbReference type="ARBA" id="ARBA00010113"/>
    </source>
</evidence>
<keyword evidence="9" id="KW-0460">Magnesium</keyword>
<dbReference type="Gene3D" id="3.30.70.3000">
    <property type="match status" value="1"/>
</dbReference>
<evidence type="ECO:0000256" key="7">
    <source>
        <dbReference type="ARBA" id="ARBA00022723"/>
    </source>
</evidence>
<dbReference type="GO" id="GO:0006400">
    <property type="term" value="P:tRNA modification"/>
    <property type="evidence" value="ECO:0007669"/>
    <property type="project" value="InterPro"/>
</dbReference>
<comment type="caution">
    <text evidence="13">The sequence shown here is derived from an EMBL/GenBank/DDBJ whole genome shotgun (WGS) entry which is preliminary data.</text>
</comment>
<dbReference type="RefSeq" id="WP_188949654.1">
    <property type="nucleotide sequence ID" value="NZ_BMIB01000001.1"/>
</dbReference>
<protein>
    <recommendedName>
        <fullName evidence="3">tRNA(His) guanylyltransferase</fullName>
        <ecNumber evidence="3">2.7.7.79</ecNumber>
    </recommendedName>
</protein>
<dbReference type="EMBL" id="BMIB01000001">
    <property type="protein sequence ID" value="GGH56968.1"/>
    <property type="molecule type" value="Genomic_DNA"/>
</dbReference>
<evidence type="ECO:0000256" key="5">
    <source>
        <dbReference type="ARBA" id="ARBA00022694"/>
    </source>
</evidence>
<dbReference type="GO" id="GO:0008193">
    <property type="term" value="F:tRNA guanylyltransferase activity"/>
    <property type="evidence" value="ECO:0007669"/>
    <property type="project" value="UniProtKB-EC"/>
</dbReference>
<name>A0A917MPQ8_9BACT</name>
<keyword evidence="10" id="KW-0342">GTP-binding</keyword>
<organism evidence="13 14">
    <name type="scientific">Filimonas zeae</name>
    <dbReference type="NCBI Taxonomy" id="1737353"/>
    <lineage>
        <taxon>Bacteria</taxon>
        <taxon>Pseudomonadati</taxon>
        <taxon>Bacteroidota</taxon>
        <taxon>Chitinophagia</taxon>
        <taxon>Chitinophagales</taxon>
        <taxon>Chitinophagaceae</taxon>
        <taxon>Filimonas</taxon>
    </lineage>
</organism>
<comment type="similarity">
    <text evidence="2">Belongs to the tRNA(His) guanylyltransferase family.</text>
</comment>
<evidence type="ECO:0000256" key="10">
    <source>
        <dbReference type="ARBA" id="ARBA00023134"/>
    </source>
</evidence>
<evidence type="ECO:0000313" key="13">
    <source>
        <dbReference type="EMBL" id="GGH56968.1"/>
    </source>
</evidence>
<dbReference type="GO" id="GO:0005525">
    <property type="term" value="F:GTP binding"/>
    <property type="evidence" value="ECO:0007669"/>
    <property type="project" value="UniProtKB-KW"/>
</dbReference>
<reference evidence="13" key="2">
    <citation type="submission" date="2020-09" db="EMBL/GenBank/DDBJ databases">
        <authorList>
            <person name="Sun Q."/>
            <person name="Zhou Y."/>
        </authorList>
    </citation>
    <scope>NUCLEOTIDE SEQUENCE</scope>
    <source>
        <strain evidence="13">CGMCC 1.15290</strain>
    </source>
</reference>
<evidence type="ECO:0000256" key="3">
    <source>
        <dbReference type="ARBA" id="ARBA00012511"/>
    </source>
</evidence>
<keyword evidence="14" id="KW-1185">Reference proteome</keyword>
<keyword evidence="8" id="KW-0547">Nucleotide-binding</keyword>
<dbReference type="GO" id="GO:0000287">
    <property type="term" value="F:magnesium ion binding"/>
    <property type="evidence" value="ECO:0007669"/>
    <property type="project" value="InterPro"/>
</dbReference>
<proteinExistence type="inferred from homology"/>
<dbReference type="Pfam" id="PF04446">
    <property type="entry name" value="Thg1"/>
    <property type="match status" value="1"/>
</dbReference>
<dbReference type="InterPro" id="IPR025845">
    <property type="entry name" value="Thg1_C_dom"/>
</dbReference>
<dbReference type="Pfam" id="PF14413">
    <property type="entry name" value="Thg1C"/>
    <property type="match status" value="1"/>
</dbReference>